<gene>
    <name evidence="2" type="ORF">ADUPG1_013627</name>
</gene>
<evidence type="ECO:0000313" key="2">
    <source>
        <dbReference type="EMBL" id="GKT27124.1"/>
    </source>
</evidence>
<accession>A0ABQ5K7L9</accession>
<name>A0ABQ5K7L9_9EUKA</name>
<sequence>MSEGDIKDLKDALNELQEMKILLEKAQLHAKLGSELFSESDMGMLVKHGKLGIEIDQSIKELDSLIQLPAKVTSISGILDRELLMDSLPELPKTYEEIDELVVLIPTNEAIFPLINSFYRVLQNFPRSILEKFDDTSYLSGFAQMFSIHDSKYAEKGKIFCEPELALDNPTQWWKSEWLPSFQEILSLSIEKDFKERFGDFIDDIQSDDCKNKNETMDIMFDLVHHQLETDLQKVRDYVFPWFSPIPRISSQQGVHIIMKFIKRVLSTLKMIRTDYFHVLDEKVKRSERGSTAFKQDLFVTHMNDVETELVGFKAESFLGPHISMFEKSIREKLYNQVDKMLREYTSESERYKEIKLQPQLMRIFNIQLKTTVDGSYDSTLVVTTLDAILQGVKYAGESTKKVLNGKSLCLQKKLDIVVESGELLLFVHEFIQNIVKIAGEHYQHKTDLLLHMLVDTESSIDKIKKKGDEAEESYVSIASEVDTESSIDKIKKKGDEAEESYVSIASEGRYDIINTLFREKVNNAIFYQMFSDQWLSSFTKTNLKPSDLIFAYINSVNDGLTILEKRLDSITFRSIALLCCRRMVISWCVLVLIHCASYVPSTSTPSSKGGKGLEKRMIPDEDGAPKQWKSGLWLEAKEACAYSWYEYLRSPEFQSQFGYNSSHRSFKEVLDVVEKMVTAFMSGAAIEENVMSKSSFEKGSSRAKNKMEPMNLYDNKLAIRLVEKDVAEMASFLDVIDEKLKHRYSSDFASMKASMQCISSMLKAAAPRDEFEFCAPVFEQPQTLFVILTLLKNPKIDTQLISGFVGGLHEVRIFKSQEYVSIGCLSMPGILSHLLFEDPRSQDFILKREHLISSTSLQQFMSTTDEGRLTKLWRRSESSIGGCIRMCSDLPSPYCRIWCDSVREAIEKIPECVKDISDWGNCLLVCQRALEQPEEEVIDDCLKFIVRLNQSHVFDEETFGMKESLFGLTESLVKLAMKKYDEDRVHKVVAFVEKTKNVWVAEKKDHELITWLNKFHSYLKDKKGKKLELEHLIESLEH</sequence>
<dbReference type="Proteomes" id="UP001057375">
    <property type="component" value="Unassembled WGS sequence"/>
</dbReference>
<protein>
    <submittedName>
        <fullName evidence="2">Uncharacterized protein</fullName>
    </submittedName>
</protein>
<reference evidence="2" key="1">
    <citation type="submission" date="2022-03" db="EMBL/GenBank/DDBJ databases">
        <title>Draft genome sequence of Aduncisulcus paluster, a free-living microaerophilic Fornicata.</title>
        <authorList>
            <person name="Yuyama I."/>
            <person name="Kume K."/>
            <person name="Tamura T."/>
            <person name="Inagaki Y."/>
            <person name="Hashimoto T."/>
        </authorList>
    </citation>
    <scope>NUCLEOTIDE SEQUENCE</scope>
    <source>
        <strain evidence="2">NY0171</strain>
    </source>
</reference>
<proteinExistence type="predicted"/>
<evidence type="ECO:0000256" key="1">
    <source>
        <dbReference type="SAM" id="MobiDB-lite"/>
    </source>
</evidence>
<organism evidence="2 3">
    <name type="scientific">Aduncisulcus paluster</name>
    <dbReference type="NCBI Taxonomy" id="2918883"/>
    <lineage>
        <taxon>Eukaryota</taxon>
        <taxon>Metamonada</taxon>
        <taxon>Carpediemonas-like organisms</taxon>
        <taxon>Aduncisulcus</taxon>
    </lineage>
</organism>
<evidence type="ECO:0000313" key="3">
    <source>
        <dbReference type="Proteomes" id="UP001057375"/>
    </source>
</evidence>
<keyword evidence="3" id="KW-1185">Reference proteome</keyword>
<feature type="region of interest" description="Disordered" evidence="1">
    <location>
        <begin position="602"/>
        <end position="626"/>
    </location>
</feature>
<comment type="caution">
    <text evidence="2">The sequence shown here is derived from an EMBL/GenBank/DDBJ whole genome shotgun (WGS) entry which is preliminary data.</text>
</comment>
<dbReference type="EMBL" id="BQXS01012705">
    <property type="protein sequence ID" value="GKT27124.1"/>
    <property type="molecule type" value="Genomic_DNA"/>
</dbReference>